<dbReference type="EMBL" id="JBHRXI010000049">
    <property type="protein sequence ID" value="MFC3616455.1"/>
    <property type="molecule type" value="Genomic_DNA"/>
</dbReference>
<dbReference type="PROSITE" id="PS51257">
    <property type="entry name" value="PROKAR_LIPOPROTEIN"/>
    <property type="match status" value="1"/>
</dbReference>
<reference evidence="3" key="1">
    <citation type="journal article" date="2019" name="Int. J. Syst. Evol. Microbiol.">
        <title>The Global Catalogue of Microorganisms (GCM) 10K type strain sequencing project: providing services to taxonomists for standard genome sequencing and annotation.</title>
        <authorList>
            <consortium name="The Broad Institute Genomics Platform"/>
            <consortium name="The Broad Institute Genome Sequencing Center for Infectious Disease"/>
            <person name="Wu L."/>
            <person name="Ma J."/>
        </authorList>
    </citation>
    <scope>NUCLEOTIDE SEQUENCE [LARGE SCALE GENOMIC DNA]</scope>
    <source>
        <strain evidence="3">KCTC 42911</strain>
    </source>
</reference>
<evidence type="ECO:0000313" key="3">
    <source>
        <dbReference type="Proteomes" id="UP001595629"/>
    </source>
</evidence>
<keyword evidence="3" id="KW-1185">Reference proteome</keyword>
<protein>
    <submittedName>
        <fullName evidence="2">Amidohydrolase family protein</fullName>
    </submittedName>
</protein>
<dbReference type="InterPro" id="IPR006680">
    <property type="entry name" value="Amidohydro-rel"/>
</dbReference>
<accession>A0ABV7TMC5</accession>
<evidence type="ECO:0000259" key="1">
    <source>
        <dbReference type="Pfam" id="PF04909"/>
    </source>
</evidence>
<dbReference type="Pfam" id="PF04909">
    <property type="entry name" value="Amidohydro_2"/>
    <property type="match status" value="1"/>
</dbReference>
<dbReference type="Gene3D" id="3.20.20.140">
    <property type="entry name" value="Metal-dependent hydrolases"/>
    <property type="match status" value="1"/>
</dbReference>
<evidence type="ECO:0000313" key="2">
    <source>
        <dbReference type="EMBL" id="MFC3616455.1"/>
    </source>
</evidence>
<name>A0ABV7TMC5_9RHOB</name>
<comment type="caution">
    <text evidence="2">The sequence shown here is derived from an EMBL/GenBank/DDBJ whole genome shotgun (WGS) entry which is preliminary data.</text>
</comment>
<feature type="domain" description="Amidohydrolase-related" evidence="1">
    <location>
        <begin position="305"/>
        <end position="525"/>
    </location>
</feature>
<sequence length="551" mass="61419">MFERRTFLGTIGAATMVGMSGCGRVRRFFQPEVSRTAIDIHAHFFNGRDVPVVGFLKQTIIRDPHAPVDRDMTSDAFLKLLKFILLTNTPTAQQELDRLETEPDPAASVDIVARDERNVAEGIARFSNEAGRATAGLTTSRPAEFTILDRIARETGAPDIRTTLRTPNAQGRALAARIYQTGQAEGLTTLEEREYIHRSEFMQTIRWVGLLTRSRLDILAELDRLYGGPGLIRIFSPSLVDFGAWFVTEERVTPIANQIEVVSRIARSYDKALILPFAPFCPLRAALEREDDPSVDPLRHVKLAVLEKGFMGVKLYPPMGFRPTGNTGSLSWVPRAPRGGAAALDPELRALYDWCVANEVPIKAHANNSVAAGPGTGAMADPAGWRKLMQEESYRDLQLNLAHFGGFNETAGFDPLVQQDDWEETLARMVTEFSNLYYDVSFWTEAANPDNPARPRVMAKAGSLLRRSPDMVERMMYGSDWSMIGRVPEHPAYLAGVLAAFDELGLDADDVERVMGGNAARYLGLDRNGKQRERLDRFFAEHPIYEEIFQG</sequence>
<gene>
    <name evidence="2" type="ORF">ACFORG_22150</name>
</gene>
<dbReference type="InterPro" id="IPR032466">
    <property type="entry name" value="Metal_Hydrolase"/>
</dbReference>
<dbReference type="SUPFAM" id="SSF51556">
    <property type="entry name" value="Metallo-dependent hydrolases"/>
    <property type="match status" value="1"/>
</dbReference>
<organism evidence="2 3">
    <name type="scientific">Lutimaribacter marinistellae</name>
    <dbReference type="NCBI Taxonomy" id="1820329"/>
    <lineage>
        <taxon>Bacteria</taxon>
        <taxon>Pseudomonadati</taxon>
        <taxon>Pseudomonadota</taxon>
        <taxon>Alphaproteobacteria</taxon>
        <taxon>Rhodobacterales</taxon>
        <taxon>Roseobacteraceae</taxon>
        <taxon>Lutimaribacter</taxon>
    </lineage>
</organism>
<dbReference type="Proteomes" id="UP001595629">
    <property type="component" value="Unassembled WGS sequence"/>
</dbReference>
<dbReference type="RefSeq" id="WP_386737768.1">
    <property type="nucleotide sequence ID" value="NZ_JBHRXI010000049.1"/>
</dbReference>
<proteinExistence type="predicted"/>